<protein>
    <submittedName>
        <fullName evidence="6">Aminopeptidase P family protein</fullName>
    </submittedName>
</protein>
<dbReference type="CDD" id="cd01092">
    <property type="entry name" value="APP-like"/>
    <property type="match status" value="1"/>
</dbReference>
<gene>
    <name evidence="6" type="ORF">HYG87_03990</name>
</gene>
<dbReference type="RefSeq" id="WP_211533937.1">
    <property type="nucleotide sequence ID" value="NZ_CP058560.1"/>
</dbReference>
<dbReference type="GO" id="GO:0046872">
    <property type="term" value="F:metal ion binding"/>
    <property type="evidence" value="ECO:0007669"/>
    <property type="project" value="UniProtKB-KW"/>
</dbReference>
<evidence type="ECO:0000313" key="6">
    <source>
        <dbReference type="EMBL" id="QUH22991.1"/>
    </source>
</evidence>
<evidence type="ECO:0000313" key="7">
    <source>
        <dbReference type="Proteomes" id="UP000681041"/>
    </source>
</evidence>
<keyword evidence="1 3" id="KW-0479">Metal-binding</keyword>
<feature type="domain" description="Creatinase N-terminal" evidence="5">
    <location>
        <begin position="3"/>
        <end position="120"/>
    </location>
</feature>
<dbReference type="InterPro" id="IPR001131">
    <property type="entry name" value="Peptidase_M24B_aminopep-P_CS"/>
</dbReference>
<organism evidence="6 7">
    <name type="scientific">Methanobacterium alkalithermotolerans</name>
    <dbReference type="NCBI Taxonomy" id="2731220"/>
    <lineage>
        <taxon>Archaea</taxon>
        <taxon>Methanobacteriati</taxon>
        <taxon>Methanobacteriota</taxon>
        <taxon>Methanomada group</taxon>
        <taxon>Methanobacteria</taxon>
        <taxon>Methanobacteriales</taxon>
        <taxon>Methanobacteriaceae</taxon>
        <taxon>Methanobacterium</taxon>
    </lineage>
</organism>
<dbReference type="Pfam" id="PF00557">
    <property type="entry name" value="Peptidase_M24"/>
    <property type="match status" value="1"/>
</dbReference>
<evidence type="ECO:0000259" key="5">
    <source>
        <dbReference type="Pfam" id="PF01321"/>
    </source>
</evidence>
<comment type="similarity">
    <text evidence="3">Belongs to the peptidase M24B family.</text>
</comment>
<dbReference type="GeneID" id="64819897"/>
<dbReference type="InterPro" id="IPR000587">
    <property type="entry name" value="Creatinase_N"/>
</dbReference>
<dbReference type="SUPFAM" id="SSF53092">
    <property type="entry name" value="Creatinase/prolidase N-terminal domain"/>
    <property type="match status" value="1"/>
</dbReference>
<dbReference type="Proteomes" id="UP000681041">
    <property type="component" value="Chromosome"/>
</dbReference>
<dbReference type="PANTHER" id="PTHR46112">
    <property type="entry name" value="AMINOPEPTIDASE"/>
    <property type="match status" value="1"/>
</dbReference>
<dbReference type="PANTHER" id="PTHR46112:SF2">
    <property type="entry name" value="XAA-PRO AMINOPEPTIDASE P-RELATED"/>
    <property type="match status" value="1"/>
</dbReference>
<dbReference type="InterPro" id="IPR036005">
    <property type="entry name" value="Creatinase/aminopeptidase-like"/>
</dbReference>
<keyword evidence="6" id="KW-0645">Protease</keyword>
<keyword evidence="2" id="KW-0378">Hydrolase</keyword>
<dbReference type="AlphaFoldDB" id="A0A8T8KC97"/>
<dbReference type="SUPFAM" id="SSF55920">
    <property type="entry name" value="Creatinase/aminopeptidase"/>
    <property type="match status" value="1"/>
</dbReference>
<evidence type="ECO:0000256" key="1">
    <source>
        <dbReference type="ARBA" id="ARBA00022723"/>
    </source>
</evidence>
<dbReference type="InterPro" id="IPR050659">
    <property type="entry name" value="Peptidase_M24B"/>
</dbReference>
<dbReference type="Gene3D" id="3.40.350.10">
    <property type="entry name" value="Creatinase/prolidase N-terminal domain"/>
    <property type="match status" value="1"/>
</dbReference>
<proteinExistence type="inferred from homology"/>
<dbReference type="PROSITE" id="PS00491">
    <property type="entry name" value="PROLINE_PEPTIDASE"/>
    <property type="match status" value="1"/>
</dbReference>
<feature type="domain" description="Peptidase M24" evidence="4">
    <location>
        <begin position="129"/>
        <end position="320"/>
    </location>
</feature>
<dbReference type="OrthoDB" id="1346at2157"/>
<dbReference type="Gene3D" id="3.90.230.10">
    <property type="entry name" value="Creatinase/methionine aminopeptidase superfamily"/>
    <property type="match status" value="1"/>
</dbReference>
<dbReference type="EMBL" id="CP058560">
    <property type="protein sequence ID" value="QUH22991.1"/>
    <property type="molecule type" value="Genomic_DNA"/>
</dbReference>
<dbReference type="Pfam" id="PF01321">
    <property type="entry name" value="Creatinase_N"/>
    <property type="match status" value="1"/>
</dbReference>
<dbReference type="KEGG" id="meme:HYG87_03990"/>
<evidence type="ECO:0000256" key="2">
    <source>
        <dbReference type="ARBA" id="ARBA00022801"/>
    </source>
</evidence>
<keyword evidence="7" id="KW-1185">Reference proteome</keyword>
<name>A0A8T8KC97_9EURY</name>
<reference evidence="6" key="1">
    <citation type="submission" date="2020-07" db="EMBL/GenBank/DDBJ databases">
        <title>Methanobacterium. sp. MethCan genome.</title>
        <authorList>
            <person name="Postec A."/>
            <person name="Quemeneur M."/>
        </authorList>
    </citation>
    <scope>NUCLEOTIDE SEQUENCE</scope>
    <source>
        <strain evidence="6">MethCAN</strain>
    </source>
</reference>
<evidence type="ECO:0000256" key="3">
    <source>
        <dbReference type="RuleBase" id="RU000590"/>
    </source>
</evidence>
<dbReference type="InterPro" id="IPR029149">
    <property type="entry name" value="Creatin/AminoP/Spt16_N"/>
</dbReference>
<accession>A0A8T8KC97</accession>
<dbReference type="GO" id="GO:0004177">
    <property type="term" value="F:aminopeptidase activity"/>
    <property type="evidence" value="ECO:0007669"/>
    <property type="project" value="UniProtKB-KW"/>
</dbReference>
<evidence type="ECO:0000259" key="4">
    <source>
        <dbReference type="Pfam" id="PF00557"/>
    </source>
</evidence>
<sequence>MDRVNNILDEMLKEEIPAMLLLQEENIFYMSGFKPSGFSILVLKDEPLLLVSKMDSEEANETSRIPLQEFNSFKDLKNMLNELKLSKLGIEESMKIGFYNKIKNNYNMEVTDLIERSRMIKTSHEINSIKKSISIAEKSFNKLEFKKNEWELAAELEYLMRMNGSQKEAFETIVASGSRSSLPHALPTSNKLEYPLLIDWGAVWDNYSSDCTRTIIETEKQEEVLNICLEAQKEAIKSIKPGISACEIDNIARSVIKDYGYGDNFIHSTGHGVGLQVHEKPSISSREEITLEKNMVITIEPGIYLEGEWGVRIEDIVLIKNKAGKLSKLPPVIND</sequence>
<dbReference type="InterPro" id="IPR000994">
    <property type="entry name" value="Pept_M24"/>
</dbReference>
<keyword evidence="6" id="KW-0031">Aminopeptidase</keyword>